<dbReference type="InterPro" id="IPR008927">
    <property type="entry name" value="6-PGluconate_DH-like_C_sf"/>
</dbReference>
<comment type="similarity">
    <text evidence="1">Belongs to the HIBADH-related family.</text>
</comment>
<dbReference type="GO" id="GO:0050661">
    <property type="term" value="F:NADP binding"/>
    <property type="evidence" value="ECO:0007669"/>
    <property type="project" value="InterPro"/>
</dbReference>
<evidence type="ECO:0000313" key="8">
    <source>
        <dbReference type="Proteomes" id="UP000250222"/>
    </source>
</evidence>
<evidence type="ECO:0000256" key="1">
    <source>
        <dbReference type="ARBA" id="ARBA00009080"/>
    </source>
</evidence>
<dbReference type="Pfam" id="PF14833">
    <property type="entry name" value="NAD_binding_11"/>
    <property type="match status" value="1"/>
</dbReference>
<name>A0A2Y9AKZ7_9MICO</name>
<dbReference type="InterPro" id="IPR036291">
    <property type="entry name" value="NAD(P)-bd_dom_sf"/>
</dbReference>
<dbReference type="Proteomes" id="UP000250222">
    <property type="component" value="Unassembled WGS sequence"/>
</dbReference>
<dbReference type="InterPro" id="IPR015815">
    <property type="entry name" value="HIBADH-related"/>
</dbReference>
<keyword evidence="8" id="KW-1185">Reference proteome</keyword>
<gene>
    <name evidence="7" type="ORF">SAMN05216184_111114</name>
</gene>
<dbReference type="OrthoDB" id="3185659at2"/>
<dbReference type="InterPro" id="IPR006115">
    <property type="entry name" value="6PGDH_NADP-bd"/>
</dbReference>
<evidence type="ECO:0000259" key="5">
    <source>
        <dbReference type="Pfam" id="PF03446"/>
    </source>
</evidence>
<dbReference type="PANTHER" id="PTHR43060:SF15">
    <property type="entry name" value="3-HYDROXYISOBUTYRATE DEHYDROGENASE-LIKE 1, MITOCHONDRIAL-RELATED"/>
    <property type="match status" value="1"/>
</dbReference>
<dbReference type="PROSITE" id="PS00895">
    <property type="entry name" value="3_HYDROXYISOBUT_DH"/>
    <property type="match status" value="1"/>
</dbReference>
<dbReference type="Pfam" id="PF03446">
    <property type="entry name" value="NAD_binding_2"/>
    <property type="match status" value="1"/>
</dbReference>
<dbReference type="EMBL" id="UETB01000011">
    <property type="protein sequence ID" value="SSA45134.1"/>
    <property type="molecule type" value="Genomic_DNA"/>
</dbReference>
<dbReference type="InterPro" id="IPR002204">
    <property type="entry name" value="3-OH-isobutyrate_DH-rel_CS"/>
</dbReference>
<keyword evidence="2" id="KW-0560">Oxidoreductase</keyword>
<organism evidence="7 8">
    <name type="scientific">Georgenia satyanarayanai</name>
    <dbReference type="NCBI Taxonomy" id="860221"/>
    <lineage>
        <taxon>Bacteria</taxon>
        <taxon>Bacillati</taxon>
        <taxon>Actinomycetota</taxon>
        <taxon>Actinomycetes</taxon>
        <taxon>Micrococcales</taxon>
        <taxon>Bogoriellaceae</taxon>
        <taxon>Georgenia</taxon>
    </lineage>
</organism>
<dbReference type="AlphaFoldDB" id="A0A2Y9AKZ7"/>
<dbReference type="GO" id="GO:0016491">
    <property type="term" value="F:oxidoreductase activity"/>
    <property type="evidence" value="ECO:0007669"/>
    <property type="project" value="UniProtKB-KW"/>
</dbReference>
<dbReference type="RefSeq" id="WP_110853192.1">
    <property type="nucleotide sequence ID" value="NZ_QKLZ01000011.1"/>
</dbReference>
<keyword evidence="3" id="KW-0520">NAD</keyword>
<dbReference type="PANTHER" id="PTHR43060">
    <property type="entry name" value="3-HYDROXYISOBUTYRATE DEHYDROGENASE-LIKE 1, MITOCHONDRIAL-RELATED"/>
    <property type="match status" value="1"/>
</dbReference>
<dbReference type="PIRSF" id="PIRSF000103">
    <property type="entry name" value="HIBADH"/>
    <property type="match status" value="1"/>
</dbReference>
<evidence type="ECO:0000313" key="7">
    <source>
        <dbReference type="EMBL" id="SSA45134.1"/>
    </source>
</evidence>
<evidence type="ECO:0000256" key="2">
    <source>
        <dbReference type="ARBA" id="ARBA00023002"/>
    </source>
</evidence>
<dbReference type="GO" id="GO:0051287">
    <property type="term" value="F:NAD binding"/>
    <property type="evidence" value="ECO:0007669"/>
    <property type="project" value="InterPro"/>
</dbReference>
<evidence type="ECO:0000256" key="4">
    <source>
        <dbReference type="PIRSR" id="PIRSR000103-1"/>
    </source>
</evidence>
<dbReference type="InterPro" id="IPR029154">
    <property type="entry name" value="HIBADH-like_NADP-bd"/>
</dbReference>
<evidence type="ECO:0000259" key="6">
    <source>
        <dbReference type="Pfam" id="PF14833"/>
    </source>
</evidence>
<feature type="domain" description="3-hydroxyisobutyrate dehydrogenase-like NAD-binding" evidence="6">
    <location>
        <begin position="167"/>
        <end position="286"/>
    </location>
</feature>
<dbReference type="GO" id="GO:0016054">
    <property type="term" value="P:organic acid catabolic process"/>
    <property type="evidence" value="ECO:0007669"/>
    <property type="project" value="UniProtKB-ARBA"/>
</dbReference>
<dbReference type="SUPFAM" id="SSF51735">
    <property type="entry name" value="NAD(P)-binding Rossmann-fold domains"/>
    <property type="match status" value="1"/>
</dbReference>
<dbReference type="Gene3D" id="3.40.50.720">
    <property type="entry name" value="NAD(P)-binding Rossmann-like Domain"/>
    <property type="match status" value="1"/>
</dbReference>
<sequence length="300" mass="30626">MSGLDVAVLGLGAMGLPMAARLDEEHRVTGFDVSAERLRLAREAGVRPARSPGECVADADAVLVSVRHAGQLEDTLFGAGGAVGRLRPGCVVVLTSTVGADVVEAVTRRLEEHEVLLVDAPVSGGPVRAGAGDLLVVVGASDHALARSRPVLDALASSVVVVGPREGDGQRLKTVNQLLCGIHTAAAAEALALAHALGLDLDQTIDVLGRGAAASFMLADRGPRMAQQLHGTDPPLRSRLDVIAKDMGIVSRLAHELGVATPVAAAADQLYRLAEAAGMGAADDSVTTTLLSARGPEEGP</sequence>
<feature type="domain" description="6-phosphogluconate dehydrogenase NADP-binding" evidence="5">
    <location>
        <begin position="5"/>
        <end position="163"/>
    </location>
</feature>
<protein>
    <submittedName>
        <fullName evidence="7">3-hydroxyisobutyrate dehydrogenase</fullName>
    </submittedName>
</protein>
<reference evidence="7 8" key="1">
    <citation type="submission" date="2016-10" db="EMBL/GenBank/DDBJ databases">
        <authorList>
            <person name="Cai Z."/>
        </authorList>
    </citation>
    <scope>NUCLEOTIDE SEQUENCE [LARGE SCALE GENOMIC DNA]</scope>
    <source>
        <strain evidence="7 8">CGMCC 1.10826</strain>
    </source>
</reference>
<dbReference type="InterPro" id="IPR013328">
    <property type="entry name" value="6PGD_dom2"/>
</dbReference>
<proteinExistence type="inferred from homology"/>
<accession>A0A2Y9AKZ7</accession>
<feature type="active site" evidence="4">
    <location>
        <position position="173"/>
    </location>
</feature>
<dbReference type="Gene3D" id="1.10.1040.10">
    <property type="entry name" value="N-(1-d-carboxylethyl)-l-norvaline Dehydrogenase, domain 2"/>
    <property type="match status" value="1"/>
</dbReference>
<dbReference type="SUPFAM" id="SSF48179">
    <property type="entry name" value="6-phosphogluconate dehydrogenase C-terminal domain-like"/>
    <property type="match status" value="1"/>
</dbReference>
<evidence type="ECO:0000256" key="3">
    <source>
        <dbReference type="ARBA" id="ARBA00023027"/>
    </source>
</evidence>